<accession>A0AA88YLL6</accession>
<evidence type="ECO:0000256" key="1">
    <source>
        <dbReference type="SAM" id="Phobius"/>
    </source>
</evidence>
<dbReference type="AlphaFoldDB" id="A0AA88YLL6"/>
<dbReference type="PANTHER" id="PTHR12242">
    <property type="entry name" value="OS02G0130600 PROTEIN-RELATED"/>
    <property type="match status" value="1"/>
</dbReference>
<keyword evidence="1" id="KW-0812">Transmembrane</keyword>
<evidence type="ECO:0008006" key="4">
    <source>
        <dbReference type="Google" id="ProtNLM"/>
    </source>
</evidence>
<protein>
    <recommendedName>
        <fullName evidence="4">Protein rolling stone-like</fullName>
    </recommendedName>
</protein>
<sequence>MSVKMWPLRPGVSFNTCTYILQFGLPIPYLIWRIFWALYHVVWIILSGVYSWQWAGHDPAQQIKWFIYLTDWCYFVLTVATLVDAVSVVYVLVRRKDISKGECETMSWYLQVNWVLFNVANSSALLVSLLYWGLIYGPNENMTAVNIETHALNSVYVIINVLVTAVPIRLYHFFHGVIYAITYVLFTLIYYLAGGTNEDGKPYVYSTIDWRDTGFTVGLSLAVTFVAMPVVHTIFWALYKLRVFLFSKCSRNSDSVDIPMNKLP</sequence>
<keyword evidence="3" id="KW-1185">Reference proteome</keyword>
<dbReference type="Proteomes" id="UP001186944">
    <property type="component" value="Unassembled WGS sequence"/>
</dbReference>
<dbReference type="GO" id="GO:0016020">
    <property type="term" value="C:membrane"/>
    <property type="evidence" value="ECO:0007669"/>
    <property type="project" value="TreeGrafter"/>
</dbReference>
<comment type="caution">
    <text evidence="2">The sequence shown here is derived from an EMBL/GenBank/DDBJ whole genome shotgun (WGS) entry which is preliminary data.</text>
</comment>
<evidence type="ECO:0000313" key="3">
    <source>
        <dbReference type="Proteomes" id="UP001186944"/>
    </source>
</evidence>
<feature type="transmembrane region" description="Helical" evidence="1">
    <location>
        <begin position="213"/>
        <end position="238"/>
    </location>
</feature>
<feature type="transmembrane region" description="Helical" evidence="1">
    <location>
        <begin position="114"/>
        <end position="135"/>
    </location>
</feature>
<evidence type="ECO:0000313" key="2">
    <source>
        <dbReference type="EMBL" id="KAK3102035.1"/>
    </source>
</evidence>
<reference evidence="2" key="1">
    <citation type="submission" date="2019-08" db="EMBL/GenBank/DDBJ databases">
        <title>The improved chromosome-level genome for the pearl oyster Pinctada fucata martensii using PacBio sequencing and Hi-C.</title>
        <authorList>
            <person name="Zheng Z."/>
        </authorList>
    </citation>
    <scope>NUCLEOTIDE SEQUENCE</scope>
    <source>
        <strain evidence="2">ZZ-2019</strain>
        <tissue evidence="2">Adductor muscle</tissue>
    </source>
</reference>
<feature type="transmembrane region" description="Helical" evidence="1">
    <location>
        <begin position="30"/>
        <end position="52"/>
    </location>
</feature>
<keyword evidence="1" id="KW-1133">Transmembrane helix</keyword>
<feature type="transmembrane region" description="Helical" evidence="1">
    <location>
        <begin position="72"/>
        <end position="93"/>
    </location>
</feature>
<feature type="transmembrane region" description="Helical" evidence="1">
    <location>
        <begin position="173"/>
        <end position="193"/>
    </location>
</feature>
<name>A0AA88YLL6_PINIB</name>
<feature type="transmembrane region" description="Helical" evidence="1">
    <location>
        <begin position="147"/>
        <end position="166"/>
    </location>
</feature>
<proteinExistence type="predicted"/>
<organism evidence="2 3">
    <name type="scientific">Pinctada imbricata</name>
    <name type="common">Atlantic pearl-oyster</name>
    <name type="synonym">Pinctada martensii</name>
    <dbReference type="NCBI Taxonomy" id="66713"/>
    <lineage>
        <taxon>Eukaryota</taxon>
        <taxon>Metazoa</taxon>
        <taxon>Spiralia</taxon>
        <taxon>Lophotrochozoa</taxon>
        <taxon>Mollusca</taxon>
        <taxon>Bivalvia</taxon>
        <taxon>Autobranchia</taxon>
        <taxon>Pteriomorphia</taxon>
        <taxon>Pterioida</taxon>
        <taxon>Pterioidea</taxon>
        <taxon>Pteriidae</taxon>
        <taxon>Pinctada</taxon>
    </lineage>
</organism>
<keyword evidence="1" id="KW-0472">Membrane</keyword>
<dbReference type="InterPro" id="IPR049352">
    <property type="entry name" value="Rost"/>
</dbReference>
<dbReference type="EMBL" id="VSWD01000005">
    <property type="protein sequence ID" value="KAK3102035.1"/>
    <property type="molecule type" value="Genomic_DNA"/>
</dbReference>
<dbReference type="PANTHER" id="PTHR12242:SF1">
    <property type="entry name" value="MYND-TYPE DOMAIN-CONTAINING PROTEIN"/>
    <property type="match status" value="1"/>
</dbReference>
<gene>
    <name evidence="2" type="ORF">FSP39_008269</name>
</gene>
<dbReference type="Pfam" id="PF21534">
    <property type="entry name" value="Rost"/>
    <property type="match status" value="1"/>
</dbReference>